<feature type="transmembrane region" description="Helical" evidence="1">
    <location>
        <begin position="20"/>
        <end position="40"/>
    </location>
</feature>
<dbReference type="EMBL" id="LR797480">
    <property type="protein sequence ID" value="CAB4219661.1"/>
    <property type="molecule type" value="Genomic_DNA"/>
</dbReference>
<proteinExistence type="predicted"/>
<sequence length="68" mass="7152">MKISIRTGVNRVKAKARKLASGVGSSLDSVIEGAGVISVFYGVHRIYEPAAFIVVGLFGVWLAESSGE</sequence>
<keyword evidence="1" id="KW-1133">Transmembrane helix</keyword>
<evidence type="ECO:0000313" key="2">
    <source>
        <dbReference type="EMBL" id="CAB4215038.1"/>
    </source>
</evidence>
<organism evidence="3">
    <name type="scientific">uncultured Caudovirales phage</name>
    <dbReference type="NCBI Taxonomy" id="2100421"/>
    <lineage>
        <taxon>Viruses</taxon>
        <taxon>Duplodnaviria</taxon>
        <taxon>Heunggongvirae</taxon>
        <taxon>Uroviricota</taxon>
        <taxon>Caudoviricetes</taxon>
        <taxon>Peduoviridae</taxon>
        <taxon>Maltschvirus</taxon>
        <taxon>Maltschvirus maltsch</taxon>
    </lineage>
</organism>
<evidence type="ECO:0000313" key="3">
    <source>
        <dbReference type="EMBL" id="CAB4219661.1"/>
    </source>
</evidence>
<feature type="transmembrane region" description="Helical" evidence="1">
    <location>
        <begin position="46"/>
        <end position="63"/>
    </location>
</feature>
<name>A0A6J5SYC7_9CAUD</name>
<keyword evidence="1" id="KW-0472">Membrane</keyword>
<protein>
    <submittedName>
        <fullName evidence="3">Uncharacterized protein</fullName>
    </submittedName>
</protein>
<keyword evidence="1" id="KW-0812">Transmembrane</keyword>
<gene>
    <name evidence="2" type="ORF">UFOVP1467_58</name>
    <name evidence="3" type="ORF">UFOVP1616_42</name>
</gene>
<reference evidence="3" key="1">
    <citation type="submission" date="2020-05" db="EMBL/GenBank/DDBJ databases">
        <authorList>
            <person name="Chiriac C."/>
            <person name="Salcher M."/>
            <person name="Ghai R."/>
            <person name="Kavagutti S V."/>
        </authorList>
    </citation>
    <scope>NUCLEOTIDE SEQUENCE</scope>
</reference>
<dbReference type="EMBL" id="LR797420">
    <property type="protein sequence ID" value="CAB4215038.1"/>
    <property type="molecule type" value="Genomic_DNA"/>
</dbReference>
<evidence type="ECO:0000256" key="1">
    <source>
        <dbReference type="SAM" id="Phobius"/>
    </source>
</evidence>
<accession>A0A6J5SYC7</accession>